<evidence type="ECO:0000313" key="1">
    <source>
        <dbReference type="EMBL" id="KKM61560.1"/>
    </source>
</evidence>
<organism evidence="1">
    <name type="scientific">marine sediment metagenome</name>
    <dbReference type="NCBI Taxonomy" id="412755"/>
    <lineage>
        <taxon>unclassified sequences</taxon>
        <taxon>metagenomes</taxon>
        <taxon>ecological metagenomes</taxon>
    </lineage>
</organism>
<reference evidence="1" key="1">
    <citation type="journal article" date="2015" name="Nature">
        <title>Complex archaea that bridge the gap between prokaryotes and eukaryotes.</title>
        <authorList>
            <person name="Spang A."/>
            <person name="Saw J.H."/>
            <person name="Jorgensen S.L."/>
            <person name="Zaremba-Niedzwiedzka K."/>
            <person name="Martijn J."/>
            <person name="Lind A.E."/>
            <person name="van Eijk R."/>
            <person name="Schleper C."/>
            <person name="Guy L."/>
            <person name="Ettema T.J."/>
        </authorList>
    </citation>
    <scope>NUCLEOTIDE SEQUENCE</scope>
</reference>
<name>A0A0F9LBR4_9ZZZZ</name>
<dbReference type="AlphaFoldDB" id="A0A0F9LBR4"/>
<proteinExistence type="predicted"/>
<accession>A0A0F9LBR4</accession>
<comment type="caution">
    <text evidence="1">The sequence shown here is derived from an EMBL/GenBank/DDBJ whole genome shotgun (WGS) entry which is preliminary data.</text>
</comment>
<protein>
    <submittedName>
        <fullName evidence="1">Uncharacterized protein</fullName>
    </submittedName>
</protein>
<sequence>MNLIERVKRAVGIEEALVKLIKRLTPHEQKQVAEYINHLLGDMK</sequence>
<dbReference type="EMBL" id="LAZR01011461">
    <property type="protein sequence ID" value="KKM61560.1"/>
    <property type="molecule type" value="Genomic_DNA"/>
</dbReference>
<gene>
    <name evidence="1" type="ORF">LCGC14_1530520</name>
</gene>